<feature type="domain" description="Aspartate/glutamate/uridylate kinase" evidence="15">
    <location>
        <begin position="3"/>
        <end position="230"/>
    </location>
</feature>
<gene>
    <name evidence="16" type="ORF">C942_01175</name>
</gene>
<dbReference type="GO" id="GO:0004072">
    <property type="term" value="F:aspartate kinase activity"/>
    <property type="evidence" value="ECO:0007669"/>
    <property type="project" value="UniProtKB-EC"/>
</dbReference>
<comment type="pathway">
    <text evidence="2 14">Amino-acid biosynthesis; L-methionine biosynthesis via de novo pathway; L-homoserine from L-aspartate: step 1/3.</text>
</comment>
<dbReference type="EMBL" id="AMZO01000019">
    <property type="protein sequence ID" value="ELR65387.1"/>
    <property type="molecule type" value="Genomic_DNA"/>
</dbReference>
<reference evidence="16 17" key="1">
    <citation type="submission" date="2012-12" db="EMBL/GenBank/DDBJ databases">
        <title>Genome Assembly of Photobacterium sp. AK15.</title>
        <authorList>
            <person name="Khatri I."/>
            <person name="Vaidya B."/>
            <person name="Srinivas T.N.R."/>
            <person name="Subramanian S."/>
            <person name="Pinnaka A."/>
        </authorList>
    </citation>
    <scope>NUCLEOTIDE SEQUENCE [LARGE SCALE GENOMIC DNA]</scope>
    <source>
        <strain evidence="16 17">AK15</strain>
    </source>
</reference>
<dbReference type="EC" id="2.7.2.4" evidence="13"/>
<keyword evidence="7 12" id="KW-0547">Nucleotide-binding</keyword>
<evidence type="ECO:0000256" key="7">
    <source>
        <dbReference type="ARBA" id="ARBA00022741"/>
    </source>
</evidence>
<feature type="binding site" evidence="12">
    <location>
        <begin position="173"/>
        <end position="174"/>
    </location>
    <ligand>
        <name>ATP</name>
        <dbReference type="ChEBI" id="CHEBI:30616"/>
    </ligand>
</feature>
<evidence type="ECO:0000256" key="3">
    <source>
        <dbReference type="ARBA" id="ARBA00005139"/>
    </source>
</evidence>
<dbReference type="FunFam" id="3.40.1160.10:FF:000002">
    <property type="entry name" value="Aspartokinase"/>
    <property type="match status" value="1"/>
</dbReference>
<evidence type="ECO:0000256" key="13">
    <source>
        <dbReference type="RuleBase" id="RU003448"/>
    </source>
</evidence>
<dbReference type="AlphaFoldDB" id="L8JD97"/>
<dbReference type="GO" id="GO:0005524">
    <property type="term" value="F:ATP binding"/>
    <property type="evidence" value="ECO:0007669"/>
    <property type="project" value="UniProtKB-KW"/>
</dbReference>
<comment type="pathway">
    <text evidence="3 14">Amino-acid biosynthesis; L-threonine biosynthesis; L-threonine from L-aspartate: step 1/5.</text>
</comment>
<feature type="binding site" evidence="12">
    <location>
        <position position="184"/>
    </location>
    <ligand>
        <name>ATP</name>
        <dbReference type="ChEBI" id="CHEBI:30616"/>
    </ligand>
</feature>
<evidence type="ECO:0000313" key="16">
    <source>
        <dbReference type="EMBL" id="ELR65387.1"/>
    </source>
</evidence>
<evidence type="ECO:0000256" key="11">
    <source>
        <dbReference type="ARBA" id="ARBA00047872"/>
    </source>
</evidence>
<comment type="pathway">
    <text evidence="1 14">Amino-acid biosynthesis; L-lysine biosynthesis via DAP pathway; (S)-tetrahydrodipicolinate from L-aspartate: step 1/4.</text>
</comment>
<dbReference type="GO" id="GO:0009089">
    <property type="term" value="P:lysine biosynthetic process via diaminopimelate"/>
    <property type="evidence" value="ECO:0007669"/>
    <property type="project" value="UniProtKB-UniPathway"/>
</dbReference>
<comment type="similarity">
    <text evidence="4 13">Belongs to the aspartokinase family.</text>
</comment>
<dbReference type="InterPro" id="IPR005260">
    <property type="entry name" value="Asp_kin_monofn"/>
</dbReference>
<dbReference type="OrthoDB" id="9799110at2"/>
<dbReference type="Gene3D" id="3.40.1160.10">
    <property type="entry name" value="Acetylglutamate kinase-like"/>
    <property type="match status" value="1"/>
</dbReference>
<dbReference type="SUPFAM" id="SSF53633">
    <property type="entry name" value="Carbamate kinase-like"/>
    <property type="match status" value="1"/>
</dbReference>
<keyword evidence="8 13" id="KW-0418">Kinase</keyword>
<dbReference type="InterPro" id="IPR041740">
    <property type="entry name" value="AKii-LysC-BS"/>
</dbReference>
<evidence type="ECO:0000256" key="9">
    <source>
        <dbReference type="ARBA" id="ARBA00022840"/>
    </source>
</evidence>
<dbReference type="PROSITE" id="PS00324">
    <property type="entry name" value="ASPARTOKINASE"/>
    <property type="match status" value="1"/>
</dbReference>
<comment type="catalytic activity">
    <reaction evidence="11 13">
        <text>L-aspartate + ATP = 4-phospho-L-aspartate + ADP</text>
        <dbReference type="Rhea" id="RHEA:23776"/>
        <dbReference type="ChEBI" id="CHEBI:29991"/>
        <dbReference type="ChEBI" id="CHEBI:30616"/>
        <dbReference type="ChEBI" id="CHEBI:57535"/>
        <dbReference type="ChEBI" id="CHEBI:456216"/>
        <dbReference type="EC" id="2.7.2.4"/>
    </reaction>
</comment>
<dbReference type="PIRSF" id="PIRSF000726">
    <property type="entry name" value="Asp_kin"/>
    <property type="match status" value="1"/>
</dbReference>
<dbReference type="RefSeq" id="WP_007466402.1">
    <property type="nucleotide sequence ID" value="NZ_AMZO01000019.1"/>
</dbReference>
<dbReference type="Proteomes" id="UP000011134">
    <property type="component" value="Unassembled WGS sequence"/>
</dbReference>
<dbReference type="PANTHER" id="PTHR21499">
    <property type="entry name" value="ASPARTATE KINASE"/>
    <property type="match status" value="1"/>
</dbReference>
<proteinExistence type="inferred from homology"/>
<evidence type="ECO:0000313" key="17">
    <source>
        <dbReference type="Proteomes" id="UP000011134"/>
    </source>
</evidence>
<feature type="binding site" evidence="12">
    <location>
        <position position="74"/>
    </location>
    <ligand>
        <name>substrate</name>
    </ligand>
</feature>
<sequence length="392" mass="42249">MALLVQKFGGTSVGSIERIEAVAERVIKARQQGHQIVVVVSAMAGETNRLLGLAKQVDEVPTRRELDVLLSTGEQVTIALLAMALNKRGFNATSLTADQVTIRTDNAFNNASIIQVETENLTTLLDQGNIVVVAGFQGRDSENNITTLGRGGSDTTAVAIAGALDADECQIFTDVDGVYTTDPRLVPEARRLDVVHFDDMTSMARNGAKVLQLQSVEYAQQHRVPLRVLSSFEEGEGTLVSFDSSAVSDIVGIAIKNQQTLLETDMPLSDLQAQLNLFGITGWCSVVNAGSTQFVTANDDLARLKLVLDKKMHQVAAVSTLSVVGDDMSGKADVICAELAEAGVLVRQNKRSSRCLTLLINEEDHQLAVNIVHKRFVVEPESLDNRPLLAVS</sequence>
<dbReference type="InterPro" id="IPR001048">
    <property type="entry name" value="Asp/Glu/Uridylate_kinase"/>
</dbReference>
<dbReference type="PATRIC" id="fig|1056511.3.peg.2668"/>
<evidence type="ECO:0000256" key="4">
    <source>
        <dbReference type="ARBA" id="ARBA00010122"/>
    </source>
</evidence>
<evidence type="ECO:0000256" key="6">
    <source>
        <dbReference type="ARBA" id="ARBA00022679"/>
    </source>
</evidence>
<dbReference type="GO" id="GO:0005829">
    <property type="term" value="C:cytosol"/>
    <property type="evidence" value="ECO:0007669"/>
    <property type="project" value="TreeGrafter"/>
</dbReference>
<keyword evidence="9 12" id="KW-0067">ATP-binding</keyword>
<keyword evidence="10" id="KW-0457">Lysine biosynthesis</keyword>
<dbReference type="Pfam" id="PF00696">
    <property type="entry name" value="AA_kinase"/>
    <property type="match status" value="1"/>
</dbReference>
<dbReference type="InterPro" id="IPR036393">
    <property type="entry name" value="AceGlu_kinase-like_sf"/>
</dbReference>
<dbReference type="NCBIfam" id="NF006459">
    <property type="entry name" value="PRK08841.1"/>
    <property type="match status" value="1"/>
</dbReference>
<evidence type="ECO:0000256" key="5">
    <source>
        <dbReference type="ARBA" id="ARBA00022605"/>
    </source>
</evidence>
<evidence type="ECO:0000256" key="8">
    <source>
        <dbReference type="ARBA" id="ARBA00022777"/>
    </source>
</evidence>
<evidence type="ECO:0000256" key="1">
    <source>
        <dbReference type="ARBA" id="ARBA00004766"/>
    </source>
</evidence>
<dbReference type="UniPathway" id="UPA00051">
    <property type="reaction ID" value="UER00462"/>
</dbReference>
<evidence type="ECO:0000256" key="12">
    <source>
        <dbReference type="PIRSR" id="PIRSR000726-1"/>
    </source>
</evidence>
<evidence type="ECO:0000256" key="10">
    <source>
        <dbReference type="ARBA" id="ARBA00023154"/>
    </source>
</evidence>
<dbReference type="NCBIfam" id="TIGR00657">
    <property type="entry name" value="asp_kinases"/>
    <property type="match status" value="1"/>
</dbReference>
<name>L8JD97_9GAMM</name>
<feature type="binding site" evidence="12">
    <location>
        <begin position="7"/>
        <end position="10"/>
    </location>
    <ligand>
        <name>ATP</name>
        <dbReference type="ChEBI" id="CHEBI:30616"/>
    </ligand>
</feature>
<dbReference type="PANTHER" id="PTHR21499:SF3">
    <property type="entry name" value="ASPARTOKINASE"/>
    <property type="match status" value="1"/>
</dbReference>
<protein>
    <recommendedName>
        <fullName evidence="13">Aspartokinase</fullName>
        <ecNumber evidence="13">2.7.2.4</ecNumber>
    </recommendedName>
</protein>
<dbReference type="NCBIfam" id="NF005155">
    <property type="entry name" value="PRK06635.1-4"/>
    <property type="match status" value="1"/>
</dbReference>
<evidence type="ECO:0000259" key="15">
    <source>
        <dbReference type="Pfam" id="PF00696"/>
    </source>
</evidence>
<keyword evidence="6 13" id="KW-0808">Transferase</keyword>
<organism evidence="16 17">
    <name type="scientific">Photobacterium marinum</name>
    <dbReference type="NCBI Taxonomy" id="1056511"/>
    <lineage>
        <taxon>Bacteria</taxon>
        <taxon>Pseudomonadati</taxon>
        <taxon>Pseudomonadota</taxon>
        <taxon>Gammaproteobacteria</taxon>
        <taxon>Vibrionales</taxon>
        <taxon>Vibrionaceae</taxon>
        <taxon>Photobacterium</taxon>
    </lineage>
</organism>
<dbReference type="InterPro" id="IPR018042">
    <property type="entry name" value="Aspartate_kinase_CS"/>
</dbReference>
<keyword evidence="17" id="KW-1185">Reference proteome</keyword>
<feature type="binding site" evidence="12">
    <location>
        <position position="47"/>
    </location>
    <ligand>
        <name>substrate</name>
    </ligand>
</feature>
<dbReference type="Gene3D" id="3.30.2130.10">
    <property type="entry name" value="VC0802-like"/>
    <property type="match status" value="1"/>
</dbReference>
<evidence type="ECO:0000256" key="2">
    <source>
        <dbReference type="ARBA" id="ARBA00004986"/>
    </source>
</evidence>
<evidence type="ECO:0000256" key="14">
    <source>
        <dbReference type="RuleBase" id="RU004249"/>
    </source>
</evidence>
<dbReference type="SUPFAM" id="SSF55021">
    <property type="entry name" value="ACT-like"/>
    <property type="match status" value="1"/>
</dbReference>
<dbReference type="GO" id="GO:0009090">
    <property type="term" value="P:homoserine biosynthetic process"/>
    <property type="evidence" value="ECO:0007669"/>
    <property type="project" value="TreeGrafter"/>
</dbReference>
<dbReference type="UniPathway" id="UPA00050">
    <property type="reaction ID" value="UER00461"/>
</dbReference>
<comment type="caution">
    <text evidence="16">The sequence shown here is derived from an EMBL/GenBank/DDBJ whole genome shotgun (WGS) entry which is preliminary data.</text>
</comment>
<dbReference type="InterPro" id="IPR045865">
    <property type="entry name" value="ACT-like_dom_sf"/>
</dbReference>
<dbReference type="UniPathway" id="UPA00034">
    <property type="reaction ID" value="UER00015"/>
</dbReference>
<feature type="binding site" evidence="12">
    <location>
        <begin position="209"/>
        <end position="210"/>
    </location>
    <ligand>
        <name>ATP</name>
        <dbReference type="ChEBI" id="CHEBI:30616"/>
    </ligand>
</feature>
<dbReference type="CDD" id="cd04261">
    <property type="entry name" value="AAK_AKii-LysC-BS"/>
    <property type="match status" value="1"/>
</dbReference>
<keyword evidence="5 14" id="KW-0028">Amino-acid biosynthesis</keyword>
<accession>L8JD97</accession>
<dbReference type="GO" id="GO:0009088">
    <property type="term" value="P:threonine biosynthetic process"/>
    <property type="evidence" value="ECO:0007669"/>
    <property type="project" value="UniProtKB-UniPathway"/>
</dbReference>
<feature type="binding site" evidence="12">
    <location>
        <position position="179"/>
    </location>
    <ligand>
        <name>ATP</name>
        <dbReference type="ChEBI" id="CHEBI:30616"/>
    </ligand>
</feature>
<dbReference type="InterPro" id="IPR001341">
    <property type="entry name" value="Asp_kinase"/>
</dbReference>